<sequence length="784" mass="88767">MQLGQIQCWLDATEVKNDDDDNANKKNQPNDRDNCDNIGHAVKRRRLNPNTPPSSSPKNPNYNQIASPPKRPLDGEPPRRQNVQMGIMADLSSPSFPSASEQSPSSSRRTPSPQKHLRTLALNPRGLGVRDMYDVKYIKARPQILRKLLLDIEAFSDGQGIVAKDVQDALATAADTDDMFTWALRAGAVNLSDNKELLGRTPPPSAVRKVMKAACQCNTRRHPEANWNLEVHQRILDMAFRPQEETDFENLIDFMGCTTASIIREYGNSTPFNKVDFCIYVEPENDPSISPAFQTAASFVRGIMPQEVLGFTDFPPLDGRFITLSIATMKPSDHFEAAELQLAIWDMARWAFLRRLAELRSGPPNATGADANDRPEVKLPEFLPGIIVQGHDWYLVITTMEGDKTVLWEHVAIGSTRKPRGVYQIVRTLQYLEKWAREVHWPWLREMVKGIAEVYTGLPPEIRDEIWQLCLPRRVLEIDYPVLGPAWSEYATWQNGRPPVLTRVCREARRVAQRHGGFYRLPVTPSPLAEARTRFWHQLKLDSVHLNLHTTFSPSPGSDGLTPLSRALGNCWNMADSLSFTRELFHYYEDPDLENLHKVADYATLAARTGESFRVVFVGISIHLTTAQVTSSGLFGHLGDELIQRVDLDAFDVLKKYHRLFCLSQTQFEDDRARFALLSPSSPFRKSHRKWMRRAQSMLLASACNGPISAEEAPYLDTFWMRACCAEPWDRYVEPQDFLGSQLYAAISSGCFVPNYDNALVKRWIAGFPTLVPTVLFRACITDE</sequence>
<reference evidence="4 5" key="1">
    <citation type="journal article" date="2017" name="BMC Genomics">
        <title>Chromosome level assembly and secondary metabolite potential of the parasitic fungus Cordyceps militaris.</title>
        <authorList>
            <person name="Kramer G.J."/>
            <person name="Nodwell J.R."/>
        </authorList>
    </citation>
    <scope>NUCLEOTIDE SEQUENCE [LARGE SCALE GENOMIC DNA]</scope>
    <source>
        <strain evidence="4 5">ATCC 34164</strain>
    </source>
</reference>
<dbReference type="Proteomes" id="UP000323067">
    <property type="component" value="Chromosome iv"/>
</dbReference>
<evidence type="ECO:0000313" key="5">
    <source>
        <dbReference type="Proteomes" id="UP000323067"/>
    </source>
</evidence>
<dbReference type="PANTHER" id="PTHR35910:SF1">
    <property type="entry name" value="2EXR DOMAIN-CONTAINING PROTEIN"/>
    <property type="match status" value="1"/>
</dbReference>
<gene>
    <name evidence="4" type="ORF">A9K55_002274</name>
</gene>
<feature type="compositionally biased region" description="Low complexity" evidence="1">
    <location>
        <begin position="92"/>
        <end position="113"/>
    </location>
</feature>
<feature type="domain" description="2EXR" evidence="2">
    <location>
        <begin position="456"/>
        <end position="542"/>
    </location>
</feature>
<dbReference type="InterPro" id="IPR045518">
    <property type="entry name" value="2EXR"/>
</dbReference>
<dbReference type="Pfam" id="PF20150">
    <property type="entry name" value="2EXR"/>
    <property type="match status" value="1"/>
</dbReference>
<dbReference type="EMBL" id="CP023322">
    <property type="protein sequence ID" value="ATY58903.1"/>
    <property type="molecule type" value="Genomic_DNA"/>
</dbReference>
<feature type="compositionally biased region" description="Basic and acidic residues" evidence="1">
    <location>
        <begin position="22"/>
        <end position="35"/>
    </location>
</feature>
<evidence type="ECO:0000259" key="2">
    <source>
        <dbReference type="Pfam" id="PF20150"/>
    </source>
</evidence>
<proteinExistence type="predicted"/>
<protein>
    <submittedName>
        <fullName evidence="4">Uncharacterized protein</fullName>
    </submittedName>
</protein>
<dbReference type="AlphaFoldDB" id="A0A2H4S709"/>
<evidence type="ECO:0000259" key="3">
    <source>
        <dbReference type="Pfam" id="PF20516"/>
    </source>
</evidence>
<feature type="region of interest" description="Disordered" evidence="1">
    <location>
        <begin position="13"/>
        <end position="118"/>
    </location>
</feature>
<dbReference type="InterPro" id="IPR046797">
    <property type="entry name" value="PDDEXK_12"/>
</dbReference>
<accession>A0A2H4S709</accession>
<dbReference type="Pfam" id="PF20516">
    <property type="entry name" value="PDDEXK_12"/>
    <property type="match status" value="1"/>
</dbReference>
<evidence type="ECO:0000256" key="1">
    <source>
        <dbReference type="SAM" id="MobiDB-lite"/>
    </source>
</evidence>
<evidence type="ECO:0000313" key="4">
    <source>
        <dbReference type="EMBL" id="ATY58903.1"/>
    </source>
</evidence>
<dbReference type="PANTHER" id="PTHR35910">
    <property type="entry name" value="2EXR DOMAIN-CONTAINING PROTEIN"/>
    <property type="match status" value="1"/>
</dbReference>
<feature type="domain" description="PD-(D/E)XK nuclease-like" evidence="3">
    <location>
        <begin position="173"/>
        <end position="441"/>
    </location>
</feature>
<organism evidence="4 5">
    <name type="scientific">Cordyceps militaris</name>
    <name type="common">Caterpillar fungus</name>
    <name type="synonym">Clavaria militaris</name>
    <dbReference type="NCBI Taxonomy" id="73501"/>
    <lineage>
        <taxon>Eukaryota</taxon>
        <taxon>Fungi</taxon>
        <taxon>Dikarya</taxon>
        <taxon>Ascomycota</taxon>
        <taxon>Pezizomycotina</taxon>
        <taxon>Sordariomycetes</taxon>
        <taxon>Hypocreomycetidae</taxon>
        <taxon>Hypocreales</taxon>
        <taxon>Cordycipitaceae</taxon>
        <taxon>Cordyceps</taxon>
    </lineage>
</organism>
<dbReference type="VEuPathDB" id="FungiDB:CCM_09513"/>
<name>A0A2H4S709_CORMI</name>
<dbReference type="VEuPathDB" id="FungiDB:A9K55_002274"/>
<dbReference type="OrthoDB" id="4161186at2759"/>